<keyword evidence="3" id="KW-1185">Reference proteome</keyword>
<evidence type="ECO:0000313" key="3">
    <source>
        <dbReference type="Proteomes" id="UP000466848"/>
    </source>
</evidence>
<dbReference type="AlphaFoldDB" id="A0A858BSG8"/>
<dbReference type="Proteomes" id="UP000466848">
    <property type="component" value="Chromosome"/>
</dbReference>
<dbReference type="EMBL" id="CP048649">
    <property type="protein sequence ID" value="QIB68159.1"/>
    <property type="molecule type" value="Genomic_DNA"/>
</dbReference>
<protein>
    <submittedName>
        <fullName evidence="2">Uncharacterized protein</fullName>
    </submittedName>
</protein>
<sequence>MGVSVIGGTSPEVWKMLGIDFDESGEEDKSDKSGGKQANKDKKRASNNQEEKTVERMRRD</sequence>
<dbReference type="KEGG" id="abut:Ami103574_02020"/>
<gene>
    <name evidence="2" type="ORF">Ami103574_02020</name>
</gene>
<evidence type="ECO:0000256" key="1">
    <source>
        <dbReference type="SAM" id="MobiDB-lite"/>
    </source>
</evidence>
<organism evidence="2 3">
    <name type="scientific">Aminipila butyrica</name>
    <dbReference type="NCBI Taxonomy" id="433296"/>
    <lineage>
        <taxon>Bacteria</taxon>
        <taxon>Bacillati</taxon>
        <taxon>Bacillota</taxon>
        <taxon>Clostridia</taxon>
        <taxon>Peptostreptococcales</taxon>
        <taxon>Anaerovoracaceae</taxon>
        <taxon>Aminipila</taxon>
    </lineage>
</organism>
<proteinExistence type="predicted"/>
<feature type="compositionally biased region" description="Basic and acidic residues" evidence="1">
    <location>
        <begin position="27"/>
        <end position="40"/>
    </location>
</feature>
<reference evidence="2 3" key="1">
    <citation type="submission" date="2020-02" db="EMBL/GenBank/DDBJ databases">
        <authorList>
            <person name="Kim Y.B."/>
            <person name="Roh S.W."/>
        </authorList>
    </citation>
    <scope>NUCLEOTIDE SEQUENCE [LARGE SCALE GENOMIC DNA]</scope>
    <source>
        <strain evidence="2 3">DSM 103574</strain>
    </source>
</reference>
<feature type="compositionally biased region" description="Basic and acidic residues" evidence="1">
    <location>
        <begin position="49"/>
        <end position="60"/>
    </location>
</feature>
<feature type="region of interest" description="Disordered" evidence="1">
    <location>
        <begin position="1"/>
        <end position="60"/>
    </location>
</feature>
<name>A0A858BSG8_9FIRM</name>
<dbReference type="RefSeq" id="WP_163065079.1">
    <property type="nucleotide sequence ID" value="NZ_CP048649.1"/>
</dbReference>
<accession>A0A858BSG8</accession>
<evidence type="ECO:0000313" key="2">
    <source>
        <dbReference type="EMBL" id="QIB68159.1"/>
    </source>
</evidence>